<protein>
    <submittedName>
        <fullName evidence="3">GNAT family N-acetyltransferase</fullName>
    </submittedName>
</protein>
<reference evidence="3" key="1">
    <citation type="submission" date="2021-06" db="EMBL/GenBank/DDBJ databases">
        <title>Thalassococcus sp. CAU 1522 isolated from sea sand, Republic of Korea.</title>
        <authorList>
            <person name="Kim W."/>
        </authorList>
    </citation>
    <scope>NUCLEOTIDE SEQUENCE</scope>
    <source>
        <strain evidence="3">CAU 1522</strain>
    </source>
</reference>
<proteinExistence type="predicted"/>
<dbReference type="EMBL" id="JAHRWL010000001">
    <property type="protein sequence ID" value="MBV2360216.1"/>
    <property type="molecule type" value="Genomic_DNA"/>
</dbReference>
<evidence type="ECO:0000256" key="1">
    <source>
        <dbReference type="SAM" id="MobiDB-lite"/>
    </source>
</evidence>
<dbReference type="Pfam" id="PF13302">
    <property type="entry name" value="Acetyltransf_3"/>
    <property type="match status" value="1"/>
</dbReference>
<gene>
    <name evidence="3" type="ORF">KUH32_10555</name>
</gene>
<dbReference type="InterPro" id="IPR000182">
    <property type="entry name" value="GNAT_dom"/>
</dbReference>
<dbReference type="PANTHER" id="PTHR43441">
    <property type="entry name" value="RIBOSOMAL-PROTEIN-SERINE ACETYLTRANSFERASE"/>
    <property type="match status" value="1"/>
</dbReference>
<dbReference type="PANTHER" id="PTHR43441:SF2">
    <property type="entry name" value="FAMILY ACETYLTRANSFERASE, PUTATIVE (AFU_ORTHOLOGUE AFUA_7G00850)-RELATED"/>
    <property type="match status" value="1"/>
</dbReference>
<keyword evidence="4" id="KW-1185">Reference proteome</keyword>
<feature type="region of interest" description="Disordered" evidence="1">
    <location>
        <begin position="1"/>
        <end position="25"/>
    </location>
</feature>
<evidence type="ECO:0000259" key="2">
    <source>
        <dbReference type="PROSITE" id="PS51186"/>
    </source>
</evidence>
<organism evidence="3 4">
    <name type="scientific">Thalassococcus arenae</name>
    <dbReference type="NCBI Taxonomy" id="2851652"/>
    <lineage>
        <taxon>Bacteria</taxon>
        <taxon>Pseudomonadati</taxon>
        <taxon>Pseudomonadota</taxon>
        <taxon>Alphaproteobacteria</taxon>
        <taxon>Rhodobacterales</taxon>
        <taxon>Roseobacteraceae</taxon>
        <taxon>Thalassococcus</taxon>
    </lineage>
</organism>
<feature type="domain" description="N-acetyltransferase" evidence="2">
    <location>
        <begin position="31"/>
        <end position="184"/>
    </location>
</feature>
<name>A0ABS6N888_9RHOB</name>
<sequence length="227" mass="25210">MNAFGQPIGLPVSTDLPRPTPPHTPLHGRTVSLVPMVPDHAPGFFACFTDPAGWTYLGEDEPFADPADAERWTETRAASRDPLFYTVSRDGVPAGFCSFLRITPAHGVIEIGYIHFSPALQGTVAATEVQYLMMAHVFDDLGYRRYEWKCNALNAPSRAAALRLGFTFEGIFRQAQVTKHRNRDTAWYSIIDSEWPAIKAGFQAWLAPENFDVQGRQKASLAALRGR</sequence>
<evidence type="ECO:0000313" key="3">
    <source>
        <dbReference type="EMBL" id="MBV2360216.1"/>
    </source>
</evidence>
<evidence type="ECO:0000313" key="4">
    <source>
        <dbReference type="Proteomes" id="UP001166293"/>
    </source>
</evidence>
<dbReference type="Proteomes" id="UP001166293">
    <property type="component" value="Unassembled WGS sequence"/>
</dbReference>
<dbReference type="InterPro" id="IPR051908">
    <property type="entry name" value="Ribosomal_N-acetyltransferase"/>
</dbReference>
<dbReference type="PROSITE" id="PS51186">
    <property type="entry name" value="GNAT"/>
    <property type="match status" value="1"/>
</dbReference>
<comment type="caution">
    <text evidence="3">The sequence shown here is derived from an EMBL/GenBank/DDBJ whole genome shotgun (WGS) entry which is preliminary data.</text>
</comment>
<accession>A0ABS6N888</accession>